<dbReference type="EMBL" id="AYOZ01000062">
    <property type="protein sequence ID" value="ETI57759.1"/>
    <property type="molecule type" value="Genomic_DNA"/>
</dbReference>
<evidence type="ECO:0000313" key="3">
    <source>
        <dbReference type="Proteomes" id="UP000018857"/>
    </source>
</evidence>
<dbReference type="Pfam" id="PF19834">
    <property type="entry name" value="DUF6314"/>
    <property type="match status" value="1"/>
</dbReference>
<dbReference type="PATRIC" id="fig|1208321.3.peg.3569"/>
<accession>W1RQJ9</accession>
<dbReference type="RefSeq" id="WP_024025618.1">
    <property type="nucleotide sequence ID" value="NZ_AYOZ01000062.1"/>
</dbReference>
<comment type="caution">
    <text evidence="2">The sequence shown here is derived from an EMBL/GenBank/DDBJ whole genome shotgun (WGS) entry which is preliminary data.</text>
</comment>
<evidence type="ECO:0000313" key="2">
    <source>
        <dbReference type="EMBL" id="ETI57759.1"/>
    </source>
</evidence>
<proteinExistence type="predicted"/>
<dbReference type="AlphaFoldDB" id="W1RQJ9"/>
<dbReference type="InterPro" id="IPR045632">
    <property type="entry name" value="DUF6314"/>
</dbReference>
<reference evidence="2 3" key="1">
    <citation type="journal article" date="2014" name="Genome Announc.">
        <title>Draft Genome Sequence of Marinomonas sp. Strain D104, a Polycyclic Aromatic Hydrocarbon-Degrading Bacterium from the Deep-Sea Sediment of the Arctic Ocean.</title>
        <authorList>
            <person name="Dong C."/>
            <person name="Bai X."/>
            <person name="Lai Q."/>
            <person name="Xie Y."/>
            <person name="Chen X."/>
            <person name="Shao Z."/>
        </authorList>
    </citation>
    <scope>NUCLEOTIDE SEQUENCE [LARGE SCALE GENOMIC DNA]</scope>
    <source>
        <strain evidence="2 3">D104</strain>
    </source>
</reference>
<keyword evidence="3" id="KW-1185">Reference proteome</keyword>
<gene>
    <name evidence="2" type="ORF">D104_18010</name>
</gene>
<evidence type="ECO:0000259" key="1">
    <source>
        <dbReference type="Pfam" id="PF19834"/>
    </source>
</evidence>
<dbReference type="Proteomes" id="UP000018857">
    <property type="component" value="Unassembled WGS sequence"/>
</dbReference>
<protein>
    <recommendedName>
        <fullName evidence="1">DUF6314 domain-containing protein</fullName>
    </recommendedName>
</protein>
<dbReference type="OrthoDB" id="21379at2"/>
<sequence length="148" mass="16943">MYAMKASAVSLYFLGDWKANRVISGFGEITGQATFQVNDQHDDYLDFQEAMVLPSAQNKEQKPNAFRTYEYRMTSEGFDIYFSDGATKGDLFLSFAFTQASILTSHHLCIKDHYDATFAFLSDDEFELSFSVVGPKKDYSIRTRFTRI</sequence>
<name>W1RQJ9_9GAMM</name>
<organism evidence="2 3">
    <name type="scientific">Marinomonas profundimaris</name>
    <dbReference type="NCBI Taxonomy" id="1208321"/>
    <lineage>
        <taxon>Bacteria</taxon>
        <taxon>Pseudomonadati</taxon>
        <taxon>Pseudomonadota</taxon>
        <taxon>Gammaproteobacteria</taxon>
        <taxon>Oceanospirillales</taxon>
        <taxon>Oceanospirillaceae</taxon>
        <taxon>Marinomonas</taxon>
    </lineage>
</organism>
<feature type="domain" description="DUF6314" evidence="1">
    <location>
        <begin position="13"/>
        <end position="147"/>
    </location>
</feature>